<keyword evidence="1" id="KW-0472">Membrane</keyword>
<protein>
    <submittedName>
        <fullName evidence="2">Uncharacterized protein</fullName>
    </submittedName>
</protein>
<keyword evidence="1" id="KW-0812">Transmembrane</keyword>
<comment type="caution">
    <text evidence="2">The sequence shown here is derived from an EMBL/GenBank/DDBJ whole genome shotgun (WGS) entry which is preliminary data.</text>
</comment>
<sequence>MRLVFTASKGETLFCGVWISSNCLVVLENTVVTIQTDNPTINRSFITIVCTMLLLCFIMIFLVKNTLFIQL</sequence>
<feature type="transmembrane region" description="Helical" evidence="1">
    <location>
        <begin position="12"/>
        <end position="32"/>
    </location>
</feature>
<dbReference type="AlphaFoldDB" id="S0GT89"/>
<evidence type="ECO:0000256" key="1">
    <source>
        <dbReference type="SAM" id="Phobius"/>
    </source>
</evidence>
<keyword evidence="3" id="KW-1185">Reference proteome</keyword>
<reference evidence="2 3" key="1">
    <citation type="submission" date="2013-04" db="EMBL/GenBank/DDBJ databases">
        <title>The Genome Sequence of Parabacteroides goldsteinii dnLKV18.</title>
        <authorList>
            <consortium name="The Broad Institute Genomics Platform"/>
            <consortium name="The Broad Institute Genome Sequencing Center for Infectious Disease"/>
            <person name="Earl A."/>
            <person name="Xavier R."/>
            <person name="Kuhn K."/>
            <person name="Stappenbeck T."/>
            <person name="Walker B."/>
            <person name="Young S."/>
            <person name="Zeng Q."/>
            <person name="Gargeya S."/>
            <person name="Fitzgerald M."/>
            <person name="Haas B."/>
            <person name="Abouelleil A."/>
            <person name="Allen A.W."/>
            <person name="Alvarado L."/>
            <person name="Arachchi H.M."/>
            <person name="Berlin A.M."/>
            <person name="Chapman S.B."/>
            <person name="Gainer-Dewar J."/>
            <person name="Goldberg J."/>
            <person name="Griggs A."/>
            <person name="Gujja S."/>
            <person name="Hansen M."/>
            <person name="Howarth C."/>
            <person name="Imamovic A."/>
            <person name="Ireland A."/>
            <person name="Larimer J."/>
            <person name="McCowan C."/>
            <person name="Murphy C."/>
            <person name="Pearson M."/>
            <person name="Poon T.W."/>
            <person name="Priest M."/>
            <person name="Roberts A."/>
            <person name="Saif S."/>
            <person name="Shea T."/>
            <person name="Sisk P."/>
            <person name="Sykes S."/>
            <person name="Wortman J."/>
            <person name="Nusbaum C."/>
            <person name="Birren B."/>
        </authorList>
    </citation>
    <scope>NUCLEOTIDE SEQUENCE [LARGE SCALE GENOMIC DNA]</scope>
    <source>
        <strain evidence="3">dnLKV18</strain>
    </source>
</reference>
<dbReference type="HOGENOM" id="CLU_2736349_0_0_10"/>
<name>S0GT89_9BACT</name>
<evidence type="ECO:0000313" key="2">
    <source>
        <dbReference type="EMBL" id="EOS18680.1"/>
    </source>
</evidence>
<proteinExistence type="predicted"/>
<gene>
    <name evidence="2" type="ORF">C803_01682</name>
</gene>
<dbReference type="EMBL" id="ASSQ01000009">
    <property type="protein sequence ID" value="EOS18680.1"/>
    <property type="molecule type" value="Genomic_DNA"/>
</dbReference>
<organism evidence="2 3">
    <name type="scientific">Parabacteroides goldsteinii dnLKV18</name>
    <dbReference type="NCBI Taxonomy" id="1235789"/>
    <lineage>
        <taxon>Bacteria</taxon>
        <taxon>Pseudomonadati</taxon>
        <taxon>Bacteroidota</taxon>
        <taxon>Bacteroidia</taxon>
        <taxon>Bacteroidales</taxon>
        <taxon>Tannerellaceae</taxon>
        <taxon>Parabacteroides</taxon>
    </lineage>
</organism>
<feature type="transmembrane region" description="Helical" evidence="1">
    <location>
        <begin position="44"/>
        <end position="63"/>
    </location>
</feature>
<keyword evidence="1" id="KW-1133">Transmembrane helix</keyword>
<accession>S0GT89</accession>
<dbReference type="Proteomes" id="UP000014140">
    <property type="component" value="Unassembled WGS sequence"/>
</dbReference>
<evidence type="ECO:0000313" key="3">
    <source>
        <dbReference type="Proteomes" id="UP000014140"/>
    </source>
</evidence>